<dbReference type="InterPro" id="IPR036388">
    <property type="entry name" value="WH-like_DNA-bd_sf"/>
</dbReference>
<dbReference type="InterPro" id="IPR014048">
    <property type="entry name" value="MethylDNA_cys_MeTrfase_DNA-bd"/>
</dbReference>
<gene>
    <name evidence="10" type="ORF">EZS27_030419</name>
</gene>
<dbReference type="Gene3D" id="3.30.160.70">
    <property type="entry name" value="Methylated DNA-protein cysteine methyltransferase domain"/>
    <property type="match status" value="1"/>
</dbReference>
<evidence type="ECO:0000259" key="9">
    <source>
        <dbReference type="Pfam" id="PF01035"/>
    </source>
</evidence>
<evidence type="ECO:0000256" key="1">
    <source>
        <dbReference type="ARBA" id="ARBA00001286"/>
    </source>
</evidence>
<dbReference type="PANTHER" id="PTHR10815:SF13">
    <property type="entry name" value="METHYLATED-DNA--PROTEIN-CYSTEINE METHYLTRANSFERASE"/>
    <property type="match status" value="1"/>
</dbReference>
<evidence type="ECO:0000256" key="2">
    <source>
        <dbReference type="ARBA" id="ARBA00008711"/>
    </source>
</evidence>
<accession>A0A5J4QFB7</accession>
<evidence type="ECO:0000256" key="5">
    <source>
        <dbReference type="ARBA" id="ARBA00022679"/>
    </source>
</evidence>
<evidence type="ECO:0000256" key="6">
    <source>
        <dbReference type="ARBA" id="ARBA00022763"/>
    </source>
</evidence>
<sequence>MILNDHLVTIESISPDECRSKELKIAYSFGDTPFGEAFIASTSKGVCYLAFSDDREQTLGELKVLFPHAEYSNRTDAYQQQVFPFFTDDWKSLKPIKLHLKGTEFQLKVWKILLQIPPAELTTYNEIARRIGNPKASRAVGTAVGSNPVSFLIPCHRVIRSDGALGGYHWGLPCKISIINWEKTRFKQPEINGNENNNI</sequence>
<dbReference type="GO" id="GO:0032259">
    <property type="term" value="P:methylation"/>
    <property type="evidence" value="ECO:0007669"/>
    <property type="project" value="UniProtKB-KW"/>
</dbReference>
<dbReference type="AlphaFoldDB" id="A0A5J4QFB7"/>
<keyword evidence="5" id="KW-0808">Transferase</keyword>
<dbReference type="InterPro" id="IPR036631">
    <property type="entry name" value="MGMT_N_sf"/>
</dbReference>
<dbReference type="PANTHER" id="PTHR10815">
    <property type="entry name" value="METHYLATED-DNA--PROTEIN-CYSTEINE METHYLTRANSFERASE"/>
    <property type="match status" value="1"/>
</dbReference>
<proteinExistence type="inferred from homology"/>
<dbReference type="Gene3D" id="1.10.10.10">
    <property type="entry name" value="Winged helix-like DNA-binding domain superfamily/Winged helix DNA-binding domain"/>
    <property type="match status" value="1"/>
</dbReference>
<feature type="domain" description="Methylated-DNA-[protein]-cysteine S-methyltransferase DNA binding" evidence="9">
    <location>
        <begin position="104"/>
        <end position="183"/>
    </location>
</feature>
<comment type="catalytic activity">
    <reaction evidence="8">
        <text>a 6-O-methyl-2'-deoxyguanosine in DNA + L-cysteinyl-[protein] = S-methyl-L-cysteinyl-[protein] + a 2'-deoxyguanosine in DNA</text>
        <dbReference type="Rhea" id="RHEA:24000"/>
        <dbReference type="Rhea" id="RHEA-COMP:10131"/>
        <dbReference type="Rhea" id="RHEA-COMP:10132"/>
        <dbReference type="Rhea" id="RHEA-COMP:11367"/>
        <dbReference type="Rhea" id="RHEA-COMP:11368"/>
        <dbReference type="ChEBI" id="CHEBI:29950"/>
        <dbReference type="ChEBI" id="CHEBI:82612"/>
        <dbReference type="ChEBI" id="CHEBI:85445"/>
        <dbReference type="ChEBI" id="CHEBI:85448"/>
        <dbReference type="EC" id="2.1.1.63"/>
    </reaction>
</comment>
<dbReference type="NCBIfam" id="TIGR00589">
    <property type="entry name" value="ogt"/>
    <property type="match status" value="1"/>
</dbReference>
<dbReference type="SUPFAM" id="SSF46767">
    <property type="entry name" value="Methylated DNA-protein cysteine methyltransferase, C-terminal domain"/>
    <property type="match status" value="1"/>
</dbReference>
<evidence type="ECO:0000256" key="8">
    <source>
        <dbReference type="ARBA" id="ARBA00049348"/>
    </source>
</evidence>
<evidence type="ECO:0000313" key="10">
    <source>
        <dbReference type="EMBL" id="KAA6319720.1"/>
    </source>
</evidence>
<dbReference type="EC" id="2.1.1.63" evidence="3"/>
<comment type="similarity">
    <text evidence="2">Belongs to the MGMT family.</text>
</comment>
<comment type="caution">
    <text evidence="10">The sequence shown here is derived from an EMBL/GenBank/DDBJ whole genome shotgun (WGS) entry which is preliminary data.</text>
</comment>
<keyword evidence="4" id="KW-0489">Methyltransferase</keyword>
<protein>
    <recommendedName>
        <fullName evidence="3">methylated-DNA--[protein]-cysteine S-methyltransferase</fullName>
        <ecNumber evidence="3">2.1.1.63</ecNumber>
    </recommendedName>
</protein>
<dbReference type="CDD" id="cd06445">
    <property type="entry name" value="ATase"/>
    <property type="match status" value="1"/>
</dbReference>
<keyword evidence="7" id="KW-0234">DNA repair</keyword>
<dbReference type="FunFam" id="1.10.10.10:FF:000214">
    <property type="entry name" value="Methylated-DNA--protein-cysteine methyltransferase"/>
    <property type="match status" value="1"/>
</dbReference>
<evidence type="ECO:0000256" key="4">
    <source>
        <dbReference type="ARBA" id="ARBA00022603"/>
    </source>
</evidence>
<organism evidence="10">
    <name type="scientific">termite gut metagenome</name>
    <dbReference type="NCBI Taxonomy" id="433724"/>
    <lineage>
        <taxon>unclassified sequences</taxon>
        <taxon>metagenomes</taxon>
        <taxon>organismal metagenomes</taxon>
    </lineage>
</organism>
<dbReference type="GO" id="GO:0006281">
    <property type="term" value="P:DNA repair"/>
    <property type="evidence" value="ECO:0007669"/>
    <property type="project" value="UniProtKB-KW"/>
</dbReference>
<reference evidence="10" key="1">
    <citation type="submission" date="2019-03" db="EMBL/GenBank/DDBJ databases">
        <title>Single cell metagenomics reveals metabolic interactions within the superorganism composed of flagellate Streblomastix strix and complex community of Bacteroidetes bacteria on its surface.</title>
        <authorList>
            <person name="Treitli S.C."/>
            <person name="Kolisko M."/>
            <person name="Husnik F."/>
            <person name="Keeling P."/>
            <person name="Hampl V."/>
        </authorList>
    </citation>
    <scope>NUCLEOTIDE SEQUENCE</scope>
    <source>
        <strain evidence="10">STM</strain>
    </source>
</reference>
<dbReference type="InterPro" id="IPR036217">
    <property type="entry name" value="MethylDNA_cys_MeTrfase_DNAb"/>
</dbReference>
<dbReference type="GO" id="GO:0003908">
    <property type="term" value="F:methylated-DNA-[protein]-cysteine S-methyltransferase activity"/>
    <property type="evidence" value="ECO:0007669"/>
    <property type="project" value="UniProtKB-EC"/>
</dbReference>
<evidence type="ECO:0000256" key="7">
    <source>
        <dbReference type="ARBA" id="ARBA00023204"/>
    </source>
</evidence>
<dbReference type="SUPFAM" id="SSF53155">
    <property type="entry name" value="Methylated DNA-protein cysteine methyltransferase domain"/>
    <property type="match status" value="1"/>
</dbReference>
<dbReference type="EMBL" id="SNRY01003795">
    <property type="protein sequence ID" value="KAA6319720.1"/>
    <property type="molecule type" value="Genomic_DNA"/>
</dbReference>
<evidence type="ECO:0000256" key="3">
    <source>
        <dbReference type="ARBA" id="ARBA00011918"/>
    </source>
</evidence>
<dbReference type="Pfam" id="PF01035">
    <property type="entry name" value="DNA_binding_1"/>
    <property type="match status" value="1"/>
</dbReference>
<dbReference type="PROSITE" id="PS00374">
    <property type="entry name" value="MGMT"/>
    <property type="match status" value="1"/>
</dbReference>
<comment type="catalytic activity">
    <reaction evidence="1">
        <text>a 4-O-methyl-thymidine in DNA + L-cysteinyl-[protein] = a thymidine in DNA + S-methyl-L-cysteinyl-[protein]</text>
        <dbReference type="Rhea" id="RHEA:53428"/>
        <dbReference type="Rhea" id="RHEA-COMP:10131"/>
        <dbReference type="Rhea" id="RHEA-COMP:10132"/>
        <dbReference type="Rhea" id="RHEA-COMP:13555"/>
        <dbReference type="Rhea" id="RHEA-COMP:13556"/>
        <dbReference type="ChEBI" id="CHEBI:29950"/>
        <dbReference type="ChEBI" id="CHEBI:82612"/>
        <dbReference type="ChEBI" id="CHEBI:137386"/>
        <dbReference type="ChEBI" id="CHEBI:137387"/>
        <dbReference type="EC" id="2.1.1.63"/>
    </reaction>
</comment>
<name>A0A5J4QFB7_9ZZZZ</name>
<keyword evidence="6" id="KW-0227">DNA damage</keyword>
<dbReference type="InterPro" id="IPR001497">
    <property type="entry name" value="MethylDNA_cys_MeTrfase_AS"/>
</dbReference>